<reference evidence="3" key="2">
    <citation type="submission" date="2020-11" db="EMBL/GenBank/DDBJ databases">
        <authorList>
            <person name="McCartney M.A."/>
            <person name="Auch B."/>
            <person name="Kono T."/>
            <person name="Mallez S."/>
            <person name="Becker A."/>
            <person name="Gohl D.M."/>
            <person name="Silverstein K.A.T."/>
            <person name="Koren S."/>
            <person name="Bechman K.B."/>
            <person name="Herman A."/>
            <person name="Abrahante J.E."/>
            <person name="Garbe J."/>
        </authorList>
    </citation>
    <scope>NUCLEOTIDE SEQUENCE</scope>
    <source>
        <strain evidence="3">Duluth1</strain>
        <tissue evidence="3">Whole animal</tissue>
    </source>
</reference>
<dbReference type="PANTHER" id="PTHR36855:SF1">
    <property type="entry name" value="PEROXISOME MEMBRANE ANCHOR PROTEIN PEX14P N-TERMINAL DOMAIN-CONTAINING PROTEIN"/>
    <property type="match status" value="1"/>
</dbReference>
<organism evidence="3 4">
    <name type="scientific">Dreissena polymorpha</name>
    <name type="common">Zebra mussel</name>
    <name type="synonym">Mytilus polymorpha</name>
    <dbReference type="NCBI Taxonomy" id="45954"/>
    <lineage>
        <taxon>Eukaryota</taxon>
        <taxon>Metazoa</taxon>
        <taxon>Spiralia</taxon>
        <taxon>Lophotrochozoa</taxon>
        <taxon>Mollusca</taxon>
        <taxon>Bivalvia</taxon>
        <taxon>Autobranchia</taxon>
        <taxon>Heteroconchia</taxon>
        <taxon>Euheterodonta</taxon>
        <taxon>Imparidentia</taxon>
        <taxon>Neoheterodontei</taxon>
        <taxon>Myida</taxon>
        <taxon>Dreissenoidea</taxon>
        <taxon>Dreissenidae</taxon>
        <taxon>Dreissena</taxon>
    </lineage>
</organism>
<evidence type="ECO:0000313" key="4">
    <source>
        <dbReference type="Proteomes" id="UP000828390"/>
    </source>
</evidence>
<feature type="domain" description="Peroxisomal membrane protein PEX14-like KPWE" evidence="1">
    <location>
        <begin position="133"/>
        <end position="178"/>
    </location>
</feature>
<evidence type="ECO:0000313" key="3">
    <source>
        <dbReference type="EMBL" id="KAH3849632.1"/>
    </source>
</evidence>
<proteinExistence type="predicted"/>
<keyword evidence="4" id="KW-1185">Reference proteome</keyword>
<evidence type="ECO:0000259" key="2">
    <source>
        <dbReference type="Pfam" id="PF25871"/>
    </source>
</evidence>
<name>A0A9D4R0K2_DREPO</name>
<gene>
    <name evidence="3" type="ORF">DPMN_092035</name>
</gene>
<dbReference type="Proteomes" id="UP000828390">
    <property type="component" value="Unassembled WGS sequence"/>
</dbReference>
<dbReference type="EMBL" id="JAIWYP010000003">
    <property type="protein sequence ID" value="KAH3849632.1"/>
    <property type="molecule type" value="Genomic_DNA"/>
</dbReference>
<dbReference type="InterPro" id="IPR058841">
    <property type="entry name" value="HTH_76"/>
</dbReference>
<reference evidence="3" key="1">
    <citation type="journal article" date="2019" name="bioRxiv">
        <title>The Genome of the Zebra Mussel, Dreissena polymorpha: A Resource for Invasive Species Research.</title>
        <authorList>
            <person name="McCartney M.A."/>
            <person name="Auch B."/>
            <person name="Kono T."/>
            <person name="Mallez S."/>
            <person name="Zhang Y."/>
            <person name="Obille A."/>
            <person name="Becker A."/>
            <person name="Abrahante J.E."/>
            <person name="Garbe J."/>
            <person name="Badalamenti J.P."/>
            <person name="Herman A."/>
            <person name="Mangelson H."/>
            <person name="Liachko I."/>
            <person name="Sullivan S."/>
            <person name="Sone E.D."/>
            <person name="Koren S."/>
            <person name="Silverstein K.A.T."/>
            <person name="Beckman K.B."/>
            <person name="Gohl D.M."/>
        </authorList>
    </citation>
    <scope>NUCLEOTIDE SEQUENCE</scope>
    <source>
        <strain evidence="3">Duluth1</strain>
        <tissue evidence="3">Whole animal</tissue>
    </source>
</reference>
<dbReference type="AlphaFoldDB" id="A0A9D4R0K2"/>
<dbReference type="Pfam" id="PF17733">
    <property type="entry name" value="KPWE_dom"/>
    <property type="match status" value="1"/>
</dbReference>
<evidence type="ECO:0000259" key="1">
    <source>
        <dbReference type="Pfam" id="PF17733"/>
    </source>
</evidence>
<dbReference type="PANTHER" id="PTHR36855">
    <property type="entry name" value="CHROMOSOME 10, WHOLE GENOME SHOTGUN SEQUENCE"/>
    <property type="match status" value="1"/>
</dbReference>
<dbReference type="InterPro" id="IPR040554">
    <property type="entry name" value="KPWE_PEX14_dom"/>
</dbReference>
<sequence length="183" mass="21615">MAGQVHDLEVCDKELHEKEVEESERHLAIVLEDISFEKLFHYDFLRNSKFMHGWKNVRESVNKEKLVESFIKAQVFFYNREIELVNYERYVKWLAENKRDVENTVLFKLCTEESHPETSASNSEDLSSELGNYPQSFMELVEMIQRGEKLPNTEDLDIEPLNIDPTPAIRELPLKPWEIEKPS</sequence>
<protein>
    <submittedName>
        <fullName evidence="3">Uncharacterized protein</fullName>
    </submittedName>
</protein>
<comment type="caution">
    <text evidence="3">The sequence shown here is derived from an EMBL/GenBank/DDBJ whole genome shotgun (WGS) entry which is preliminary data.</text>
</comment>
<dbReference type="Pfam" id="PF25871">
    <property type="entry name" value="HTH_76"/>
    <property type="match status" value="1"/>
</dbReference>
<dbReference type="OrthoDB" id="6122674at2759"/>
<feature type="domain" description="PEX14-like helix-turn-helix" evidence="2">
    <location>
        <begin position="36"/>
        <end position="97"/>
    </location>
</feature>
<accession>A0A9D4R0K2</accession>